<accession>A0ABP7F3Q1</accession>
<feature type="compositionally biased region" description="Gly residues" evidence="1">
    <location>
        <begin position="228"/>
        <end position="237"/>
    </location>
</feature>
<dbReference type="Proteomes" id="UP001500908">
    <property type="component" value="Unassembled WGS sequence"/>
</dbReference>
<sequence length="237" mass="24860">MALSPVTTCTARPHPPRVGALVFMYRPLQQFPRAAHPRLTVQPGMGHEEHRLIGGAGRVDHDVAAAQGSRHPQRRVAGLFGRLLAQLLDMVSEVFEEPVRGREQVVERGQLIDADGDRVDAFQHPLEMVETVHDRGDAGADLVGGGVSGRRVVMLLFLVFPARGGGLGLVVLDEDGEGAGQAQDRVTHHVSRRGRGAAPPQGSQGGHPWGGAVYGAPPPGGPSLPASPGGGAEPVDT</sequence>
<name>A0ABP7F3Q1_9ACTN</name>
<gene>
    <name evidence="2" type="ORF">GCM10022402_05530</name>
</gene>
<keyword evidence="3" id="KW-1185">Reference proteome</keyword>
<dbReference type="EMBL" id="BAABDD010000002">
    <property type="protein sequence ID" value="GAA3727712.1"/>
    <property type="molecule type" value="Genomic_DNA"/>
</dbReference>
<reference evidence="3" key="1">
    <citation type="journal article" date="2019" name="Int. J. Syst. Evol. Microbiol.">
        <title>The Global Catalogue of Microorganisms (GCM) 10K type strain sequencing project: providing services to taxonomists for standard genome sequencing and annotation.</title>
        <authorList>
            <consortium name="The Broad Institute Genomics Platform"/>
            <consortium name="The Broad Institute Genome Sequencing Center for Infectious Disease"/>
            <person name="Wu L."/>
            <person name="Ma J."/>
        </authorList>
    </citation>
    <scope>NUCLEOTIDE SEQUENCE [LARGE SCALE GENOMIC DNA]</scope>
    <source>
        <strain evidence="3">JCM 17137</strain>
    </source>
</reference>
<comment type="caution">
    <text evidence="2">The sequence shown here is derived from an EMBL/GenBank/DDBJ whole genome shotgun (WGS) entry which is preliminary data.</text>
</comment>
<organism evidence="2 3">
    <name type="scientific">Salinactinospora qingdaonensis</name>
    <dbReference type="NCBI Taxonomy" id="702744"/>
    <lineage>
        <taxon>Bacteria</taxon>
        <taxon>Bacillati</taxon>
        <taxon>Actinomycetota</taxon>
        <taxon>Actinomycetes</taxon>
        <taxon>Streptosporangiales</taxon>
        <taxon>Nocardiopsidaceae</taxon>
        <taxon>Salinactinospora</taxon>
    </lineage>
</organism>
<proteinExistence type="predicted"/>
<evidence type="ECO:0000313" key="2">
    <source>
        <dbReference type="EMBL" id="GAA3727712.1"/>
    </source>
</evidence>
<feature type="compositionally biased region" description="Gly residues" evidence="1">
    <location>
        <begin position="203"/>
        <end position="213"/>
    </location>
</feature>
<feature type="region of interest" description="Disordered" evidence="1">
    <location>
        <begin position="180"/>
        <end position="237"/>
    </location>
</feature>
<evidence type="ECO:0000313" key="3">
    <source>
        <dbReference type="Proteomes" id="UP001500908"/>
    </source>
</evidence>
<evidence type="ECO:0000256" key="1">
    <source>
        <dbReference type="SAM" id="MobiDB-lite"/>
    </source>
</evidence>
<protein>
    <submittedName>
        <fullName evidence="2">Uncharacterized protein</fullName>
    </submittedName>
</protein>